<dbReference type="GO" id="GO:0006886">
    <property type="term" value="P:intracellular protein transport"/>
    <property type="evidence" value="ECO:0007669"/>
    <property type="project" value="InterPro"/>
</dbReference>
<dbReference type="GO" id="GO:0031201">
    <property type="term" value="C:SNARE complex"/>
    <property type="evidence" value="ECO:0007669"/>
    <property type="project" value="TreeGrafter"/>
</dbReference>
<dbReference type="PANTHER" id="PTHR19957:SF228">
    <property type="entry name" value="SYNTAXIN-31"/>
    <property type="match status" value="1"/>
</dbReference>
<dbReference type="OrthoDB" id="421009at2759"/>
<sequence>MASTGVSTYRDRTSEFRSLTERLKKNEGIAAINTTENDPETSKASSLLFSRSEFNKKASRIGLGIHETSQKVSRLAKLAKRSSMFDDPVMEIQELTALIKDDITTLNTAVSDLQALQNLEIADGNFSKDRVVHATTVCDDLKNRLMGTTKQLQDVLTTRTENLKAHENRKQIFSTNTSREKPVVHHAKSIVTEPPPWSNTSNASGSLLTPAIPSNGVQVGNQLRRLDLHIWPLYKIFMKKMYSNGMVTACLKPCQVRRRLAVDSTSPHMEVSMLQQVVPRQENHTQSRAVALQNVESTISELSGIFTHLATMVAQQGELAIRIDDNMDESLANVEGARSALLKHLSQISSNRWLLIKIFAILIFFLIVFVFFVV</sequence>
<dbReference type="Pfam" id="PF05739">
    <property type="entry name" value="SNARE"/>
    <property type="match status" value="1"/>
</dbReference>
<dbReference type="InterPro" id="IPR021538">
    <property type="entry name" value="Syntaxin-5_N"/>
</dbReference>
<dbReference type="Proteomes" id="UP000655225">
    <property type="component" value="Unassembled WGS sequence"/>
</dbReference>
<comment type="similarity">
    <text evidence="1">Belongs to the syntaxin family.</text>
</comment>
<dbReference type="Gene3D" id="1.20.5.110">
    <property type="match status" value="1"/>
</dbReference>
<dbReference type="InterPro" id="IPR045242">
    <property type="entry name" value="Syntaxin"/>
</dbReference>
<dbReference type="Pfam" id="PF11416">
    <property type="entry name" value="Syntaxin-5_N"/>
    <property type="match status" value="1"/>
</dbReference>
<dbReference type="Gene3D" id="1.20.58.70">
    <property type="match status" value="1"/>
</dbReference>
<dbReference type="CDD" id="cd15844">
    <property type="entry name" value="SNARE_syntaxin5"/>
    <property type="match status" value="1"/>
</dbReference>
<dbReference type="SUPFAM" id="SSF47661">
    <property type="entry name" value="t-snare proteins"/>
    <property type="match status" value="1"/>
</dbReference>
<evidence type="ECO:0000313" key="6">
    <source>
        <dbReference type="Proteomes" id="UP000655225"/>
    </source>
</evidence>
<name>A0A834ZCI2_TETSI</name>
<comment type="caution">
    <text evidence="5">The sequence shown here is derived from an EMBL/GenBank/DDBJ whole genome shotgun (WGS) entry which is preliminary data.</text>
</comment>
<evidence type="ECO:0000256" key="1">
    <source>
        <dbReference type="ARBA" id="ARBA00009063"/>
    </source>
</evidence>
<gene>
    <name evidence="5" type="ORF">HHK36_010772</name>
</gene>
<evidence type="ECO:0000256" key="3">
    <source>
        <dbReference type="SAM" id="Phobius"/>
    </source>
</evidence>
<keyword evidence="3" id="KW-1133">Transmembrane helix</keyword>
<dbReference type="GO" id="GO:0006888">
    <property type="term" value="P:endoplasmic reticulum to Golgi vesicle-mediated transport"/>
    <property type="evidence" value="ECO:0007669"/>
    <property type="project" value="TreeGrafter"/>
</dbReference>
<dbReference type="EMBL" id="JABCRI010000007">
    <property type="protein sequence ID" value="KAF8402683.1"/>
    <property type="molecule type" value="Genomic_DNA"/>
</dbReference>
<dbReference type="PROSITE" id="PS50192">
    <property type="entry name" value="T_SNARE"/>
    <property type="match status" value="1"/>
</dbReference>
<keyword evidence="2" id="KW-0813">Transport</keyword>
<organism evidence="5 6">
    <name type="scientific">Tetracentron sinense</name>
    <name type="common">Spur-leaf</name>
    <dbReference type="NCBI Taxonomy" id="13715"/>
    <lineage>
        <taxon>Eukaryota</taxon>
        <taxon>Viridiplantae</taxon>
        <taxon>Streptophyta</taxon>
        <taxon>Embryophyta</taxon>
        <taxon>Tracheophyta</taxon>
        <taxon>Spermatophyta</taxon>
        <taxon>Magnoliopsida</taxon>
        <taxon>Trochodendrales</taxon>
        <taxon>Trochodendraceae</taxon>
        <taxon>Tetracentron</taxon>
    </lineage>
</organism>
<dbReference type="InterPro" id="IPR000727">
    <property type="entry name" value="T_SNARE_dom"/>
</dbReference>
<dbReference type="OMA" id="NTPSQQM"/>
<dbReference type="AlphaFoldDB" id="A0A834ZCI2"/>
<dbReference type="PROSITE" id="PS00914">
    <property type="entry name" value="SYNTAXIN"/>
    <property type="match status" value="1"/>
</dbReference>
<keyword evidence="3" id="KW-0812">Transmembrane</keyword>
<proteinExistence type="inferred from homology"/>
<dbReference type="GO" id="GO:0005484">
    <property type="term" value="F:SNAP receptor activity"/>
    <property type="evidence" value="ECO:0007669"/>
    <property type="project" value="InterPro"/>
</dbReference>
<dbReference type="GO" id="GO:0006906">
    <property type="term" value="P:vesicle fusion"/>
    <property type="evidence" value="ECO:0007669"/>
    <property type="project" value="TreeGrafter"/>
</dbReference>
<keyword evidence="2" id="KW-0653">Protein transport</keyword>
<protein>
    <recommendedName>
        <fullName evidence="4">t-SNARE coiled-coil homology domain-containing protein</fullName>
    </recommendedName>
</protein>
<dbReference type="PANTHER" id="PTHR19957">
    <property type="entry name" value="SYNTAXIN"/>
    <property type="match status" value="1"/>
</dbReference>
<dbReference type="GO" id="GO:0000149">
    <property type="term" value="F:SNARE binding"/>
    <property type="evidence" value="ECO:0007669"/>
    <property type="project" value="TreeGrafter"/>
</dbReference>
<evidence type="ECO:0000313" key="5">
    <source>
        <dbReference type="EMBL" id="KAF8402683.1"/>
    </source>
</evidence>
<keyword evidence="3" id="KW-0472">Membrane</keyword>
<dbReference type="InterPro" id="IPR010989">
    <property type="entry name" value="SNARE"/>
</dbReference>
<reference evidence="5 6" key="1">
    <citation type="submission" date="2020-04" db="EMBL/GenBank/DDBJ databases">
        <title>Plant Genome Project.</title>
        <authorList>
            <person name="Zhang R.-G."/>
        </authorList>
    </citation>
    <scope>NUCLEOTIDE SEQUENCE [LARGE SCALE GENOMIC DNA]</scope>
    <source>
        <strain evidence="5">YNK0</strain>
        <tissue evidence="5">Leaf</tissue>
    </source>
</reference>
<dbReference type="SMART" id="SM00397">
    <property type="entry name" value="t_SNARE"/>
    <property type="match status" value="1"/>
</dbReference>
<dbReference type="GO" id="GO:0000139">
    <property type="term" value="C:Golgi membrane"/>
    <property type="evidence" value="ECO:0007669"/>
    <property type="project" value="TreeGrafter"/>
</dbReference>
<feature type="domain" description="T-SNARE coiled-coil homology" evidence="4">
    <location>
        <begin position="282"/>
        <end position="344"/>
    </location>
</feature>
<evidence type="ECO:0000256" key="2">
    <source>
        <dbReference type="ARBA" id="ARBA00022927"/>
    </source>
</evidence>
<accession>A0A834ZCI2</accession>
<evidence type="ECO:0000259" key="4">
    <source>
        <dbReference type="PROSITE" id="PS50192"/>
    </source>
</evidence>
<dbReference type="GO" id="GO:0048278">
    <property type="term" value="P:vesicle docking"/>
    <property type="evidence" value="ECO:0007669"/>
    <property type="project" value="TreeGrafter"/>
</dbReference>
<keyword evidence="6" id="KW-1185">Reference proteome</keyword>
<feature type="transmembrane region" description="Helical" evidence="3">
    <location>
        <begin position="353"/>
        <end position="373"/>
    </location>
</feature>
<dbReference type="InterPro" id="IPR006012">
    <property type="entry name" value="Syntaxin/epimorphin_CS"/>
</dbReference>